<keyword evidence="5" id="KW-0560">Oxidoreductase</keyword>
<protein>
    <submittedName>
        <fullName evidence="8">Prolyl 4-hydroxylase</fullName>
    </submittedName>
</protein>
<dbReference type="InterPro" id="IPR006620">
    <property type="entry name" value="Pro_4_hyd_alph"/>
</dbReference>
<proteinExistence type="predicted"/>
<name>A0A1N6KBW3_9BURK</name>
<organism evidence="8 9">
    <name type="scientific">Paraburkholderia phenazinium</name>
    <dbReference type="NCBI Taxonomy" id="60549"/>
    <lineage>
        <taxon>Bacteria</taxon>
        <taxon>Pseudomonadati</taxon>
        <taxon>Pseudomonadota</taxon>
        <taxon>Betaproteobacteria</taxon>
        <taxon>Burkholderiales</taxon>
        <taxon>Burkholderiaceae</taxon>
        <taxon>Paraburkholderia</taxon>
    </lineage>
</organism>
<dbReference type="Proteomes" id="UP000184693">
    <property type="component" value="Unassembled WGS sequence"/>
</dbReference>
<dbReference type="InterPro" id="IPR005123">
    <property type="entry name" value="Oxoglu/Fe-dep_dioxygenase_dom"/>
</dbReference>
<evidence type="ECO:0000256" key="3">
    <source>
        <dbReference type="ARBA" id="ARBA00022896"/>
    </source>
</evidence>
<dbReference type="Gene3D" id="2.60.120.620">
    <property type="entry name" value="q2cbj1_9rhob like domain"/>
    <property type="match status" value="1"/>
</dbReference>
<evidence type="ECO:0000256" key="5">
    <source>
        <dbReference type="ARBA" id="ARBA00023002"/>
    </source>
</evidence>
<keyword evidence="4" id="KW-0223">Dioxygenase</keyword>
<dbReference type="AlphaFoldDB" id="A0A1N6KBW3"/>
<dbReference type="PANTHER" id="PTHR10869">
    <property type="entry name" value="PROLYL 4-HYDROXYLASE ALPHA SUBUNIT"/>
    <property type="match status" value="1"/>
</dbReference>
<evidence type="ECO:0000313" key="8">
    <source>
        <dbReference type="EMBL" id="SIO54055.1"/>
    </source>
</evidence>
<dbReference type="InterPro" id="IPR044862">
    <property type="entry name" value="Pro_4_hyd_alph_FE2OG_OXY"/>
</dbReference>
<dbReference type="EMBL" id="FSRM01000002">
    <property type="protein sequence ID" value="SIO54055.1"/>
    <property type="molecule type" value="Genomic_DNA"/>
</dbReference>
<keyword evidence="2" id="KW-0479">Metal-binding</keyword>
<dbReference type="GO" id="GO:0005506">
    <property type="term" value="F:iron ion binding"/>
    <property type="evidence" value="ECO:0007669"/>
    <property type="project" value="InterPro"/>
</dbReference>
<dbReference type="RefSeq" id="WP_074268501.1">
    <property type="nucleotide sequence ID" value="NZ_FSRM01000002.1"/>
</dbReference>
<keyword evidence="3" id="KW-0847">Vitamin C</keyword>
<evidence type="ECO:0000256" key="1">
    <source>
        <dbReference type="ARBA" id="ARBA00001961"/>
    </source>
</evidence>
<sequence length="329" mass="35406">MPVVDAAWEDWLATNAKRGCTVDSMVAAMMGAGFDQFSASSAVQRAVSSANIGGVVTATANAAGAVGVASGSNGTNGPSAFGCADQARTPGGIVATAGTEASLVKAVQGTYQYDALPVASGNLIRAYDRDVKVVMRCERPQVVVFADVLSPEECTEMMERSRHRLKRSTTVNPDTGQEDVIRNRTSEGIWFQRGEDALIERLDQRISSVMNWPVENGEGLQILHYNTSGEYRPHFDYFPPDQPGSAVHTARGGQRVATLIVYLNDVPDGGETIFPEAGLSVTGRQGGAVYFRYLNGLRQLDPLTLHGGAPVLGGDKWIMTKWMREREYA</sequence>
<dbReference type="SMART" id="SM00702">
    <property type="entry name" value="P4Hc"/>
    <property type="match status" value="1"/>
</dbReference>
<dbReference type="PANTHER" id="PTHR10869:SF246">
    <property type="entry name" value="TRANSMEMBRANE PROLYL 4-HYDROXYLASE"/>
    <property type="match status" value="1"/>
</dbReference>
<evidence type="ECO:0000313" key="9">
    <source>
        <dbReference type="Proteomes" id="UP000184693"/>
    </source>
</evidence>
<comment type="cofactor">
    <cofactor evidence="1">
        <name>L-ascorbate</name>
        <dbReference type="ChEBI" id="CHEBI:38290"/>
    </cofactor>
</comment>
<accession>A0A1N6KBW3</accession>
<evidence type="ECO:0000259" key="7">
    <source>
        <dbReference type="PROSITE" id="PS51471"/>
    </source>
</evidence>
<feature type="domain" description="Fe2OG dioxygenase" evidence="7">
    <location>
        <begin position="216"/>
        <end position="325"/>
    </location>
</feature>
<gene>
    <name evidence="8" type="ORF">SAMN05444168_6726</name>
</gene>
<dbReference type="OrthoDB" id="269774at2"/>
<evidence type="ECO:0000256" key="6">
    <source>
        <dbReference type="ARBA" id="ARBA00023004"/>
    </source>
</evidence>
<keyword evidence="6" id="KW-0408">Iron</keyword>
<dbReference type="PROSITE" id="PS51471">
    <property type="entry name" value="FE2OG_OXY"/>
    <property type="match status" value="1"/>
</dbReference>
<dbReference type="GO" id="GO:0004656">
    <property type="term" value="F:procollagen-proline 4-dioxygenase activity"/>
    <property type="evidence" value="ECO:0007669"/>
    <property type="project" value="TreeGrafter"/>
</dbReference>
<dbReference type="InterPro" id="IPR045054">
    <property type="entry name" value="P4HA-like"/>
</dbReference>
<dbReference type="Pfam" id="PF13640">
    <property type="entry name" value="2OG-FeII_Oxy_3"/>
    <property type="match status" value="1"/>
</dbReference>
<dbReference type="GO" id="GO:0031418">
    <property type="term" value="F:L-ascorbic acid binding"/>
    <property type="evidence" value="ECO:0007669"/>
    <property type="project" value="UniProtKB-KW"/>
</dbReference>
<reference evidence="8 9" key="1">
    <citation type="submission" date="2016-11" db="EMBL/GenBank/DDBJ databases">
        <authorList>
            <person name="Jaros S."/>
            <person name="Januszkiewicz K."/>
            <person name="Wedrychowicz H."/>
        </authorList>
    </citation>
    <scope>NUCLEOTIDE SEQUENCE [LARGE SCALE GENOMIC DNA]</scope>
    <source>
        <strain evidence="8 9">GAS86</strain>
    </source>
</reference>
<evidence type="ECO:0000256" key="4">
    <source>
        <dbReference type="ARBA" id="ARBA00022964"/>
    </source>
</evidence>
<evidence type="ECO:0000256" key="2">
    <source>
        <dbReference type="ARBA" id="ARBA00022723"/>
    </source>
</evidence>